<evidence type="ECO:0000313" key="10">
    <source>
        <dbReference type="Proteomes" id="UP000266841"/>
    </source>
</evidence>
<dbReference type="InterPro" id="IPR011990">
    <property type="entry name" value="TPR-like_helical_dom_sf"/>
</dbReference>
<organism evidence="9 10">
    <name type="scientific">Thalassiosira oceanica</name>
    <name type="common">Marine diatom</name>
    <dbReference type="NCBI Taxonomy" id="159749"/>
    <lineage>
        <taxon>Eukaryota</taxon>
        <taxon>Sar</taxon>
        <taxon>Stramenopiles</taxon>
        <taxon>Ochrophyta</taxon>
        <taxon>Bacillariophyta</taxon>
        <taxon>Coscinodiscophyceae</taxon>
        <taxon>Thalassiosirophycidae</taxon>
        <taxon>Thalassiosirales</taxon>
        <taxon>Thalassiosiraceae</taxon>
        <taxon>Thalassiosira</taxon>
    </lineage>
</organism>
<dbReference type="InterPro" id="IPR051726">
    <property type="entry name" value="Chitin_Synth_Reg"/>
</dbReference>
<name>K0QZP4_THAOC</name>
<dbReference type="PANTHER" id="PTHR46430">
    <property type="entry name" value="PROTEIN SKT5-RELATED"/>
    <property type="match status" value="1"/>
</dbReference>
<evidence type="ECO:0000313" key="9">
    <source>
        <dbReference type="EMBL" id="EJK43804.1"/>
    </source>
</evidence>
<dbReference type="InterPro" id="IPR002893">
    <property type="entry name" value="Znf_MYND"/>
</dbReference>
<dbReference type="Pfam" id="PF08238">
    <property type="entry name" value="Sel1"/>
    <property type="match status" value="4"/>
</dbReference>
<dbReference type="PROSITE" id="PS01360">
    <property type="entry name" value="ZF_MYND_1"/>
    <property type="match status" value="1"/>
</dbReference>
<feature type="region of interest" description="Disordered" evidence="6">
    <location>
        <begin position="1"/>
        <end position="25"/>
    </location>
</feature>
<gene>
    <name evidence="9" type="ORF">THAOC_37714</name>
</gene>
<dbReference type="GO" id="GO:0005737">
    <property type="term" value="C:cytoplasm"/>
    <property type="evidence" value="ECO:0007669"/>
    <property type="project" value="UniProtKB-ARBA"/>
</dbReference>
<reference evidence="9 10" key="1">
    <citation type="journal article" date="2012" name="Genome Biol.">
        <title>Genome and low-iron response of an oceanic diatom adapted to chronic iron limitation.</title>
        <authorList>
            <person name="Lommer M."/>
            <person name="Specht M."/>
            <person name="Roy A.S."/>
            <person name="Kraemer L."/>
            <person name="Andreson R."/>
            <person name="Gutowska M.A."/>
            <person name="Wolf J."/>
            <person name="Bergner S.V."/>
            <person name="Schilhabel M.B."/>
            <person name="Klostermeier U.C."/>
            <person name="Beiko R.G."/>
            <person name="Rosenstiel P."/>
            <person name="Hippler M."/>
            <person name="Laroche J."/>
        </authorList>
    </citation>
    <scope>NUCLEOTIDE SEQUENCE [LARGE SCALE GENOMIC DNA]</scope>
    <source>
        <strain evidence="9 10">CCMP1005</strain>
    </source>
</reference>
<dbReference type="InterPro" id="IPR013083">
    <property type="entry name" value="Znf_RING/FYVE/PHD"/>
</dbReference>
<evidence type="ECO:0008006" key="11">
    <source>
        <dbReference type="Google" id="ProtNLM"/>
    </source>
</evidence>
<evidence type="ECO:0000256" key="6">
    <source>
        <dbReference type="SAM" id="MobiDB-lite"/>
    </source>
</evidence>
<keyword evidence="10" id="KW-1185">Reference proteome</keyword>
<dbReference type="Gene3D" id="3.30.40.10">
    <property type="entry name" value="Zinc/RING finger domain, C3HC4 (zinc finger)"/>
    <property type="match status" value="1"/>
</dbReference>
<feature type="domain" description="MYND-type" evidence="8">
    <location>
        <begin position="376"/>
        <end position="418"/>
    </location>
</feature>
<sequence>MSDEPLTASTGPMVGDDEERQKTDEERLLDEIAEQKDLIDALTGDTCEEIAHRAPQKKLGQLEFKYQLLVEEKRLARVLLKFQELYGDLYTEPCLICLDDIHVHAATDMTEIFYCCGGFVCKSCAGDIKGLDKCPLCRESFAVNSAALYKWQVMTLAKRGVSWAQREAGILMIDGMEGLQKQEKAGLEWLNKAAAQNDPSALHELSSLYREGMASELGKSQEKANELLLKAANLGFANANSELGDCYYRGVNGFEEDDDEAYFRASVAFALDGTDEEAAEILGYFHFDAESIPEPSLYLACHYLNIAASEDSSGDESFNYSIALHKLNQHLHDGYKANGSDATPALLFWLRKSRDLGHENGTRLLKKLESNGQSRCANCSKKVKADEKLKQCSKCRAKWYCSKECQVEAWRAGHKKDCKRAAILKFEDYLNAE</sequence>
<dbReference type="SMART" id="SM00671">
    <property type="entry name" value="SEL1"/>
    <property type="match status" value="4"/>
</dbReference>
<evidence type="ECO:0000256" key="4">
    <source>
        <dbReference type="ARBA" id="ARBA00022833"/>
    </source>
</evidence>
<dbReference type="GO" id="GO:0008270">
    <property type="term" value="F:zinc ion binding"/>
    <property type="evidence" value="ECO:0007669"/>
    <property type="project" value="UniProtKB-KW"/>
</dbReference>
<comment type="caution">
    <text evidence="9">The sequence shown here is derived from an EMBL/GenBank/DDBJ whole genome shotgun (WGS) entry which is preliminary data.</text>
</comment>
<dbReference type="PROSITE" id="PS50089">
    <property type="entry name" value="ZF_RING_2"/>
    <property type="match status" value="1"/>
</dbReference>
<evidence type="ECO:0000256" key="1">
    <source>
        <dbReference type="ARBA" id="ARBA00022723"/>
    </source>
</evidence>
<dbReference type="OrthoDB" id="432970at2759"/>
<dbReference type="EMBL" id="AGNL01050606">
    <property type="protein sequence ID" value="EJK43804.1"/>
    <property type="molecule type" value="Genomic_DNA"/>
</dbReference>
<dbReference type="SUPFAM" id="SSF144232">
    <property type="entry name" value="HIT/MYND zinc finger-like"/>
    <property type="match status" value="1"/>
</dbReference>
<dbReference type="Pfam" id="PF01753">
    <property type="entry name" value="zf-MYND"/>
    <property type="match status" value="1"/>
</dbReference>
<evidence type="ECO:0000259" key="8">
    <source>
        <dbReference type="PROSITE" id="PS50865"/>
    </source>
</evidence>
<dbReference type="Gene3D" id="1.25.40.10">
    <property type="entry name" value="Tetratricopeptide repeat domain"/>
    <property type="match status" value="1"/>
</dbReference>
<dbReference type="InterPro" id="IPR006597">
    <property type="entry name" value="Sel1-like"/>
</dbReference>
<keyword evidence="3 5" id="KW-0863">Zinc-finger</keyword>
<accession>K0QZP4</accession>
<evidence type="ECO:0000256" key="2">
    <source>
        <dbReference type="ARBA" id="ARBA00022737"/>
    </source>
</evidence>
<dbReference type="eggNOG" id="ENOG502QR5D">
    <property type="taxonomic scope" value="Eukaryota"/>
</dbReference>
<keyword evidence="2" id="KW-0677">Repeat</keyword>
<protein>
    <recommendedName>
        <fullName evidence="11">MYND-type domain-containing protein</fullName>
    </recommendedName>
</protein>
<feature type="domain" description="RING-type" evidence="7">
    <location>
        <begin position="94"/>
        <end position="138"/>
    </location>
</feature>
<dbReference type="AlphaFoldDB" id="K0QZP4"/>
<dbReference type="InterPro" id="IPR001841">
    <property type="entry name" value="Znf_RING"/>
</dbReference>
<evidence type="ECO:0000256" key="3">
    <source>
        <dbReference type="ARBA" id="ARBA00022771"/>
    </source>
</evidence>
<keyword evidence="1" id="KW-0479">Metal-binding</keyword>
<dbReference type="Proteomes" id="UP000266841">
    <property type="component" value="Unassembled WGS sequence"/>
</dbReference>
<keyword evidence="4" id="KW-0862">Zinc</keyword>
<proteinExistence type="predicted"/>
<dbReference type="SUPFAM" id="SSF81901">
    <property type="entry name" value="HCP-like"/>
    <property type="match status" value="1"/>
</dbReference>
<evidence type="ECO:0000256" key="5">
    <source>
        <dbReference type="PROSITE-ProRule" id="PRU00134"/>
    </source>
</evidence>
<dbReference type="PROSITE" id="PS50865">
    <property type="entry name" value="ZF_MYND_2"/>
    <property type="match status" value="1"/>
</dbReference>
<dbReference type="Gene3D" id="6.10.140.2220">
    <property type="match status" value="1"/>
</dbReference>
<evidence type="ECO:0000259" key="7">
    <source>
        <dbReference type="PROSITE" id="PS50089"/>
    </source>
</evidence>